<dbReference type="eggNOG" id="ENOG5031QEA">
    <property type="taxonomic scope" value="Bacteria"/>
</dbReference>
<dbReference type="KEGG" id="cmd:B841_00040"/>
<name>S5TF16_9CORY</name>
<gene>
    <name evidence="1" type="ORF">B841_00040</name>
</gene>
<evidence type="ECO:0008006" key="3">
    <source>
        <dbReference type="Google" id="ProtNLM"/>
    </source>
</evidence>
<evidence type="ECO:0000313" key="1">
    <source>
        <dbReference type="EMBL" id="AGS33491.1"/>
    </source>
</evidence>
<dbReference type="STRING" id="1224163.B841_00040"/>
<organism evidence="1 2">
    <name type="scientific">Corynebacterium maris DSM 45190</name>
    <dbReference type="NCBI Taxonomy" id="1224163"/>
    <lineage>
        <taxon>Bacteria</taxon>
        <taxon>Bacillati</taxon>
        <taxon>Actinomycetota</taxon>
        <taxon>Actinomycetes</taxon>
        <taxon>Mycobacteriales</taxon>
        <taxon>Corynebacteriaceae</taxon>
        <taxon>Corynebacterium</taxon>
    </lineage>
</organism>
<dbReference type="AlphaFoldDB" id="S5TF16"/>
<evidence type="ECO:0000313" key="2">
    <source>
        <dbReference type="Proteomes" id="UP000015388"/>
    </source>
</evidence>
<sequence>MTRPLTPEQLLLIADEFCAVHRVRVRSFAALAAAAAIPGARLHGVAVFDSPAAAGRALEETVVKLAPLNDKNEAFARVCGEVYRRFADE</sequence>
<dbReference type="Proteomes" id="UP000015388">
    <property type="component" value="Chromosome"/>
</dbReference>
<dbReference type="RefSeq" id="WP_020933426.1">
    <property type="nucleotide sequence ID" value="NC_021915.1"/>
</dbReference>
<protein>
    <recommendedName>
        <fullName evidence="3">TetR family transcriptional regulator</fullName>
    </recommendedName>
</protein>
<reference evidence="1 2" key="1">
    <citation type="submission" date="2012-11" db="EMBL/GenBank/DDBJ databases">
        <title>The complete genome sequence of Corynebacterium maris Coryn-1 (=DSM 45190).</title>
        <authorList>
            <person name="Schaffert L."/>
            <person name="Albersmeier A."/>
            <person name="Kalinowski J."/>
            <person name="Ruckert C."/>
        </authorList>
    </citation>
    <scope>NUCLEOTIDE SEQUENCE [LARGE SCALE GENOMIC DNA]</scope>
    <source>
        <strain evidence="2">Coryn-1</strain>
    </source>
</reference>
<accession>S5TF16</accession>
<dbReference type="HOGENOM" id="CLU_181625_1_0_11"/>
<keyword evidence="2" id="KW-1185">Reference proteome</keyword>
<dbReference type="PATRIC" id="fig|1224163.3.peg.8"/>
<dbReference type="OrthoDB" id="4428158at2"/>
<dbReference type="EMBL" id="CP003924">
    <property type="protein sequence ID" value="AGS33491.1"/>
    <property type="molecule type" value="Genomic_DNA"/>
</dbReference>
<proteinExistence type="predicted"/>